<protein>
    <submittedName>
        <fullName evidence="2">Uncharacterized protein</fullName>
    </submittedName>
</protein>
<dbReference type="Proteomes" id="UP000663828">
    <property type="component" value="Unassembled WGS sequence"/>
</dbReference>
<feature type="non-terminal residue" evidence="2">
    <location>
        <position position="97"/>
    </location>
</feature>
<proteinExistence type="predicted"/>
<feature type="compositionally biased region" description="Polar residues" evidence="1">
    <location>
        <begin position="1"/>
        <end position="27"/>
    </location>
</feature>
<evidence type="ECO:0000313" key="3">
    <source>
        <dbReference type="Proteomes" id="UP000663828"/>
    </source>
</evidence>
<evidence type="ECO:0000313" key="2">
    <source>
        <dbReference type="EMBL" id="CAF1678132.1"/>
    </source>
</evidence>
<reference evidence="2" key="1">
    <citation type="submission" date="2021-02" db="EMBL/GenBank/DDBJ databases">
        <authorList>
            <person name="Nowell W R."/>
        </authorList>
    </citation>
    <scope>NUCLEOTIDE SEQUENCE</scope>
</reference>
<organism evidence="2 3">
    <name type="scientific">Adineta ricciae</name>
    <name type="common">Rotifer</name>
    <dbReference type="NCBI Taxonomy" id="249248"/>
    <lineage>
        <taxon>Eukaryota</taxon>
        <taxon>Metazoa</taxon>
        <taxon>Spiralia</taxon>
        <taxon>Gnathifera</taxon>
        <taxon>Rotifera</taxon>
        <taxon>Eurotatoria</taxon>
        <taxon>Bdelloidea</taxon>
        <taxon>Adinetida</taxon>
        <taxon>Adinetidae</taxon>
        <taxon>Adineta</taxon>
    </lineage>
</organism>
<accession>A0A816GS28</accession>
<dbReference type="EMBL" id="CAJNOR010014410">
    <property type="protein sequence ID" value="CAF1678132.1"/>
    <property type="molecule type" value="Genomic_DNA"/>
</dbReference>
<feature type="region of interest" description="Disordered" evidence="1">
    <location>
        <begin position="74"/>
        <end position="97"/>
    </location>
</feature>
<keyword evidence="3" id="KW-1185">Reference proteome</keyword>
<gene>
    <name evidence="2" type="ORF">XAT740_LOCUS60011</name>
</gene>
<comment type="caution">
    <text evidence="2">The sequence shown here is derived from an EMBL/GenBank/DDBJ whole genome shotgun (WGS) entry which is preliminary data.</text>
</comment>
<dbReference type="AlphaFoldDB" id="A0A816GS28"/>
<name>A0A816GS28_ADIRI</name>
<evidence type="ECO:0000256" key="1">
    <source>
        <dbReference type="SAM" id="MobiDB-lite"/>
    </source>
</evidence>
<feature type="non-terminal residue" evidence="2">
    <location>
        <position position="1"/>
    </location>
</feature>
<feature type="region of interest" description="Disordered" evidence="1">
    <location>
        <begin position="1"/>
        <end position="29"/>
    </location>
</feature>
<sequence>VNVGSSVVKNLNPNAQHFSASDYNNGTVLAGPTVPSDELYREFIDNGTGSYLRHHQSPMYPVDPSSIDVLQQQQQQTTESNFAASEHAAMLDTMDHQ</sequence>